<accession>A0A8S1ZIE7</accession>
<reference evidence="2" key="1">
    <citation type="submission" date="2021-01" db="EMBL/GenBank/DDBJ databases">
        <authorList>
            <person name="Bezrukov I."/>
        </authorList>
    </citation>
    <scope>NUCLEOTIDE SEQUENCE</scope>
</reference>
<feature type="region of interest" description="Disordered" evidence="1">
    <location>
        <begin position="1"/>
        <end position="34"/>
    </location>
</feature>
<sequence length="134" mass="14164">MAPKRRAVGRRANTRRNQVGDAPAVGQDQPPVGGIPAEAQVAAIAANRAEMQELHNMMREIFDRPMYAPPPPPAPGVAAPGVAAPGVAAPGVAAPQHHQPPPPGVAAPHKRTWDNRDAGPSHNRYPKCTRRPRA</sequence>
<protein>
    <submittedName>
        <fullName evidence="2">Uncharacterized protein</fullName>
    </submittedName>
</protein>
<evidence type="ECO:0000313" key="3">
    <source>
        <dbReference type="Proteomes" id="UP000682877"/>
    </source>
</evidence>
<dbReference type="EMBL" id="LR999451">
    <property type="protein sequence ID" value="CAE5959527.1"/>
    <property type="molecule type" value="Genomic_DNA"/>
</dbReference>
<keyword evidence="3" id="KW-1185">Reference proteome</keyword>
<dbReference type="Proteomes" id="UP000682877">
    <property type="component" value="Chromosome 1"/>
</dbReference>
<evidence type="ECO:0000313" key="2">
    <source>
        <dbReference type="EMBL" id="CAE5959527.1"/>
    </source>
</evidence>
<name>A0A8S1ZIE7_ARAAE</name>
<organism evidence="2 3">
    <name type="scientific">Arabidopsis arenosa</name>
    <name type="common">Sand rock-cress</name>
    <name type="synonym">Cardaminopsis arenosa</name>
    <dbReference type="NCBI Taxonomy" id="38785"/>
    <lineage>
        <taxon>Eukaryota</taxon>
        <taxon>Viridiplantae</taxon>
        <taxon>Streptophyta</taxon>
        <taxon>Embryophyta</taxon>
        <taxon>Tracheophyta</taxon>
        <taxon>Spermatophyta</taxon>
        <taxon>Magnoliopsida</taxon>
        <taxon>eudicotyledons</taxon>
        <taxon>Gunneridae</taxon>
        <taxon>Pentapetalae</taxon>
        <taxon>rosids</taxon>
        <taxon>malvids</taxon>
        <taxon>Brassicales</taxon>
        <taxon>Brassicaceae</taxon>
        <taxon>Camelineae</taxon>
        <taxon>Arabidopsis</taxon>
    </lineage>
</organism>
<gene>
    <name evidence="2" type="ORF">AARE701A_LOCUS3044</name>
</gene>
<dbReference type="AlphaFoldDB" id="A0A8S1ZIE7"/>
<proteinExistence type="predicted"/>
<feature type="compositionally biased region" description="Basic residues" evidence="1">
    <location>
        <begin position="124"/>
        <end position="134"/>
    </location>
</feature>
<feature type="compositionally biased region" description="Basic residues" evidence="1">
    <location>
        <begin position="1"/>
        <end position="14"/>
    </location>
</feature>
<feature type="compositionally biased region" description="Low complexity" evidence="1">
    <location>
        <begin position="76"/>
        <end position="97"/>
    </location>
</feature>
<feature type="region of interest" description="Disordered" evidence="1">
    <location>
        <begin position="66"/>
        <end position="134"/>
    </location>
</feature>
<evidence type="ECO:0000256" key="1">
    <source>
        <dbReference type="SAM" id="MobiDB-lite"/>
    </source>
</evidence>